<sequence>MSSPQSAVTGSMDRETRHGEIFTGEPKRSLATTSPRKEDSRHPSDGPSSSVHEVVEIAISGDRDHRITTARVILAISPMNVTNYDTSPSLTTTKLLGLAVADGGGSWFADLGWFAKVDLGLSK</sequence>
<accession>A0AA88J2A0</accession>
<evidence type="ECO:0000313" key="3">
    <source>
        <dbReference type="Proteomes" id="UP001187192"/>
    </source>
</evidence>
<keyword evidence="3" id="KW-1185">Reference proteome</keyword>
<evidence type="ECO:0000256" key="1">
    <source>
        <dbReference type="SAM" id="MobiDB-lite"/>
    </source>
</evidence>
<feature type="compositionally biased region" description="Basic and acidic residues" evidence="1">
    <location>
        <begin position="12"/>
        <end position="28"/>
    </location>
</feature>
<dbReference type="Proteomes" id="UP001187192">
    <property type="component" value="Unassembled WGS sequence"/>
</dbReference>
<name>A0AA88J2A0_FICCA</name>
<proteinExistence type="predicted"/>
<comment type="caution">
    <text evidence="2">The sequence shown here is derived from an EMBL/GenBank/DDBJ whole genome shotgun (WGS) entry which is preliminary data.</text>
</comment>
<protein>
    <submittedName>
        <fullName evidence="2">Uncharacterized protein</fullName>
    </submittedName>
</protein>
<reference evidence="2" key="1">
    <citation type="submission" date="2023-07" db="EMBL/GenBank/DDBJ databases">
        <title>draft genome sequence of fig (Ficus carica).</title>
        <authorList>
            <person name="Takahashi T."/>
            <person name="Nishimura K."/>
        </authorList>
    </citation>
    <scope>NUCLEOTIDE SEQUENCE</scope>
</reference>
<feature type="region of interest" description="Disordered" evidence="1">
    <location>
        <begin position="1"/>
        <end position="52"/>
    </location>
</feature>
<dbReference type="AlphaFoldDB" id="A0AA88J2A0"/>
<feature type="compositionally biased region" description="Basic and acidic residues" evidence="1">
    <location>
        <begin position="35"/>
        <end position="44"/>
    </location>
</feature>
<gene>
    <name evidence="2" type="ORF">TIFTF001_029294</name>
</gene>
<evidence type="ECO:0000313" key="2">
    <source>
        <dbReference type="EMBL" id="GMN60215.1"/>
    </source>
</evidence>
<dbReference type="EMBL" id="BTGU01000096">
    <property type="protein sequence ID" value="GMN60215.1"/>
    <property type="molecule type" value="Genomic_DNA"/>
</dbReference>
<organism evidence="2 3">
    <name type="scientific">Ficus carica</name>
    <name type="common">Common fig</name>
    <dbReference type="NCBI Taxonomy" id="3494"/>
    <lineage>
        <taxon>Eukaryota</taxon>
        <taxon>Viridiplantae</taxon>
        <taxon>Streptophyta</taxon>
        <taxon>Embryophyta</taxon>
        <taxon>Tracheophyta</taxon>
        <taxon>Spermatophyta</taxon>
        <taxon>Magnoliopsida</taxon>
        <taxon>eudicotyledons</taxon>
        <taxon>Gunneridae</taxon>
        <taxon>Pentapetalae</taxon>
        <taxon>rosids</taxon>
        <taxon>fabids</taxon>
        <taxon>Rosales</taxon>
        <taxon>Moraceae</taxon>
        <taxon>Ficeae</taxon>
        <taxon>Ficus</taxon>
    </lineage>
</organism>